<reference evidence="1" key="2">
    <citation type="journal article" date="2015" name="Fish Shellfish Immunol.">
        <title>Early steps in the European eel (Anguilla anguilla)-Vibrio vulnificus interaction in the gills: Role of the RtxA13 toxin.</title>
        <authorList>
            <person name="Callol A."/>
            <person name="Pajuelo D."/>
            <person name="Ebbesson L."/>
            <person name="Teles M."/>
            <person name="MacKenzie S."/>
            <person name="Amaro C."/>
        </authorList>
    </citation>
    <scope>NUCLEOTIDE SEQUENCE</scope>
</reference>
<dbReference type="EMBL" id="GBXM01027999">
    <property type="protein sequence ID" value="JAH80578.1"/>
    <property type="molecule type" value="Transcribed_RNA"/>
</dbReference>
<name>A0A0E9VTG2_ANGAN</name>
<protein>
    <submittedName>
        <fullName evidence="1">Uncharacterized protein</fullName>
    </submittedName>
</protein>
<dbReference type="EMBL" id="GBXM01047101">
    <property type="protein sequence ID" value="JAH61476.1"/>
    <property type="molecule type" value="Transcribed_RNA"/>
</dbReference>
<dbReference type="AlphaFoldDB" id="A0A0E9VTG2"/>
<accession>A0A0E9VTG2</accession>
<sequence length="24" mass="2629">MPPNRKSEAHISDIIATLQSLPIP</sequence>
<reference evidence="1" key="1">
    <citation type="submission" date="2014-11" db="EMBL/GenBank/DDBJ databases">
        <authorList>
            <person name="Amaro Gonzalez C."/>
        </authorList>
    </citation>
    <scope>NUCLEOTIDE SEQUENCE</scope>
</reference>
<evidence type="ECO:0000313" key="1">
    <source>
        <dbReference type="EMBL" id="JAH80578.1"/>
    </source>
</evidence>
<proteinExistence type="predicted"/>
<organism evidence="1">
    <name type="scientific">Anguilla anguilla</name>
    <name type="common">European freshwater eel</name>
    <name type="synonym">Muraena anguilla</name>
    <dbReference type="NCBI Taxonomy" id="7936"/>
    <lineage>
        <taxon>Eukaryota</taxon>
        <taxon>Metazoa</taxon>
        <taxon>Chordata</taxon>
        <taxon>Craniata</taxon>
        <taxon>Vertebrata</taxon>
        <taxon>Euteleostomi</taxon>
        <taxon>Actinopterygii</taxon>
        <taxon>Neopterygii</taxon>
        <taxon>Teleostei</taxon>
        <taxon>Anguilliformes</taxon>
        <taxon>Anguillidae</taxon>
        <taxon>Anguilla</taxon>
    </lineage>
</organism>